<dbReference type="Proteomes" id="UP000544331">
    <property type="component" value="Unassembled WGS sequence"/>
</dbReference>
<name>A0A8H5XUE8_9HYPO</name>
<dbReference type="PROSITE" id="PS50088">
    <property type="entry name" value="ANK_REPEAT"/>
    <property type="match status" value="1"/>
</dbReference>
<dbReference type="Gene3D" id="1.25.40.20">
    <property type="entry name" value="Ankyrin repeat-containing domain"/>
    <property type="match status" value="1"/>
</dbReference>
<dbReference type="Pfam" id="PF22939">
    <property type="entry name" value="WHD_GPIID"/>
    <property type="match status" value="1"/>
</dbReference>
<dbReference type="InterPro" id="IPR036770">
    <property type="entry name" value="Ankyrin_rpt-contain_sf"/>
</dbReference>
<feature type="compositionally biased region" description="Acidic residues" evidence="4">
    <location>
        <begin position="1073"/>
        <end position="1086"/>
    </location>
</feature>
<dbReference type="InterPro" id="IPR054471">
    <property type="entry name" value="GPIID_WHD"/>
</dbReference>
<dbReference type="PANTHER" id="PTHR10039:SF14">
    <property type="entry name" value="NACHT DOMAIN-CONTAINING PROTEIN"/>
    <property type="match status" value="1"/>
</dbReference>
<evidence type="ECO:0000256" key="4">
    <source>
        <dbReference type="SAM" id="MobiDB-lite"/>
    </source>
</evidence>
<dbReference type="InterPro" id="IPR029058">
    <property type="entry name" value="AB_hydrolase_fold"/>
</dbReference>
<dbReference type="Gene3D" id="3.40.50.300">
    <property type="entry name" value="P-loop containing nucleotide triphosphate hydrolases"/>
    <property type="match status" value="1"/>
</dbReference>
<evidence type="ECO:0000256" key="3">
    <source>
        <dbReference type="PROSITE-ProRule" id="PRU00023"/>
    </source>
</evidence>
<dbReference type="AlphaFoldDB" id="A0A8H5XUE8"/>
<dbReference type="SUPFAM" id="SSF48403">
    <property type="entry name" value="Ankyrin repeat"/>
    <property type="match status" value="1"/>
</dbReference>
<dbReference type="Gene3D" id="3.40.50.1820">
    <property type="entry name" value="alpha/beta hydrolase"/>
    <property type="match status" value="1"/>
</dbReference>
<protein>
    <submittedName>
        <fullName evidence="6">Ankyrin repeat</fullName>
    </submittedName>
</protein>
<evidence type="ECO:0000256" key="2">
    <source>
        <dbReference type="ARBA" id="ARBA00022737"/>
    </source>
</evidence>
<comment type="similarity">
    <text evidence="1">Belongs to the putative lipase ROG1 family.</text>
</comment>
<dbReference type="SUPFAM" id="SSF52540">
    <property type="entry name" value="P-loop containing nucleoside triphosphate hydrolases"/>
    <property type="match status" value="1"/>
</dbReference>
<keyword evidence="7" id="KW-1185">Reference proteome</keyword>
<dbReference type="InterPro" id="IPR027417">
    <property type="entry name" value="P-loop_NTPase"/>
</dbReference>
<feature type="domain" description="NACHT" evidence="5">
    <location>
        <begin position="370"/>
        <end position="523"/>
    </location>
</feature>
<keyword evidence="3" id="KW-0040">ANK repeat</keyword>
<dbReference type="PROSITE" id="PS50837">
    <property type="entry name" value="NACHT"/>
    <property type="match status" value="1"/>
</dbReference>
<comment type="caution">
    <text evidence="6">The sequence shown here is derived from an EMBL/GenBank/DDBJ whole genome shotgun (WGS) entry which is preliminary data.</text>
</comment>
<dbReference type="Pfam" id="PF05057">
    <property type="entry name" value="DUF676"/>
    <property type="match status" value="1"/>
</dbReference>
<dbReference type="InterPro" id="IPR007111">
    <property type="entry name" value="NACHT_NTPase"/>
</dbReference>
<feature type="region of interest" description="Disordered" evidence="4">
    <location>
        <begin position="1067"/>
        <end position="1086"/>
    </location>
</feature>
<gene>
    <name evidence="6" type="ORF">FMUND_14448</name>
</gene>
<evidence type="ECO:0000313" key="7">
    <source>
        <dbReference type="Proteomes" id="UP000544331"/>
    </source>
</evidence>
<dbReference type="SMART" id="SM00248">
    <property type="entry name" value="ANK"/>
    <property type="match status" value="4"/>
</dbReference>
<organism evidence="6 7">
    <name type="scientific">Fusarium mundagurra</name>
    <dbReference type="NCBI Taxonomy" id="1567541"/>
    <lineage>
        <taxon>Eukaryota</taxon>
        <taxon>Fungi</taxon>
        <taxon>Dikarya</taxon>
        <taxon>Ascomycota</taxon>
        <taxon>Pezizomycotina</taxon>
        <taxon>Sordariomycetes</taxon>
        <taxon>Hypocreomycetidae</taxon>
        <taxon>Hypocreales</taxon>
        <taxon>Nectriaceae</taxon>
        <taxon>Fusarium</taxon>
        <taxon>Fusarium fujikuroi species complex</taxon>
    </lineage>
</organism>
<dbReference type="OrthoDB" id="5086500at2759"/>
<dbReference type="SUPFAM" id="SSF53474">
    <property type="entry name" value="alpha/beta-Hydrolases"/>
    <property type="match status" value="1"/>
</dbReference>
<dbReference type="EMBL" id="JAAOAN010000753">
    <property type="protein sequence ID" value="KAF5700143.1"/>
    <property type="molecule type" value="Genomic_DNA"/>
</dbReference>
<reference evidence="6 7" key="1">
    <citation type="submission" date="2020-05" db="EMBL/GenBank/DDBJ databases">
        <title>Identification and distribution of gene clusters putatively required for synthesis of sphingolipid metabolism inhibitors in phylogenetically diverse species of the filamentous fungus Fusarium.</title>
        <authorList>
            <person name="Kim H.-S."/>
            <person name="Busman M."/>
            <person name="Brown D.W."/>
            <person name="Divon H."/>
            <person name="Uhlig S."/>
            <person name="Proctor R.H."/>
        </authorList>
    </citation>
    <scope>NUCLEOTIDE SEQUENCE [LARGE SCALE GENOMIC DNA]</scope>
    <source>
        <strain evidence="6 7">NRRL 66235</strain>
    </source>
</reference>
<proteinExistence type="inferred from homology"/>
<dbReference type="InterPro" id="IPR056884">
    <property type="entry name" value="NPHP3-like_N"/>
</dbReference>
<evidence type="ECO:0000259" key="5">
    <source>
        <dbReference type="PROSITE" id="PS50837"/>
    </source>
</evidence>
<accession>A0A8H5XUE8</accession>
<evidence type="ECO:0000313" key="6">
    <source>
        <dbReference type="EMBL" id="KAF5700143.1"/>
    </source>
</evidence>
<evidence type="ECO:0000256" key="1">
    <source>
        <dbReference type="ARBA" id="ARBA00007920"/>
    </source>
</evidence>
<sequence>MSRRAQKVWSRVFRRGKEDEKTSEVEVINSNDTNIFATEAQEDSSNATAPDALAGGLNPAQALVPNASLSSVETVEDEADCRGLFTFVKKDRDESGIVDIVAIHGLNGHYSKTWSTSSVKGGRTNWLKDMLPQHIPNARIMSFGYNANVQFSKSTAGISDFVEGLLSDLMSCRMSHQEKTRPLIFICHSLGGIVFKQALVRARERDRYTDLLKHIRGVAFFGTPHGGSSSADFGKVLASILKASTLGINTNTKVINDLKKNSQALYEISQSFVDRGKSLHIVTFYETEKMDFLNTEIVAKKSAILNLPNETLVPIDGNHSTICKFSDSGSGKRSFSRVCSHLEEMTRDLINNEFSYPAKYREWKEKEASSLLWVSADPGCGKSVLAKFLVEFLRKEKKPGKSRPEFVCHFFFKDDNDEQRSSLFALRALLHQIFSDDKALLRHVFPVFQDKGRAMFEDFDSLWDIFSCIAKDPSATNLLVILDALDECEKKSQSQLLKRLNRLYQEKPLEQKPFFKVILLSRPENIINHSFSKNIATVRLRGEDQTGPISEDVELVIRSHIHELSDQGLPDDLLSGLEKTLIENADRTFLWTTLMIDLLKEAASSGASQKELEDLLGNEDIYAIYSKLLERSQGSNETKKLLQIILAAARPLTLDELNVALAVSPQQTSFKELGFNLKSSVESYLKNTCGHFIRVIRSEVFLVHQTAREFLLQEHKVKTSDSFGIWHNRFSLDECHVMILQSCISYLFLRIVSTDAELKESLTHYASSFWAVHLLNLATFQESVEVFDTIVDIVIRSCASPFPRAQRWSLAHKLVIHLDNWRFFMGIETGTDDKDIRSPGVTSHFVPPGTEKTRRHAHFQLEAIDKPLNALIIRLLDGQGADVKSADNSGRTLLHYASAIGSPWLVTTLLQYDLDASALDNKNNTPLLSLAIGDIGKSGIKMEGHPLLYRRPEEDNFEAILEVLLSRGVEVDAVGDDGKTPMLLIAERVLPRAVKMLRSSGAQVDEKYSHQRLALTSAVECHSADLVRSILDHHPDLTQVNDRGETAHGVMLRRPTFSFDIAARLRNQSEGSERDESDVSEDNQDYVEVFESDEEDLSLSEILSHRITADVESTHRTRRSSL</sequence>
<dbReference type="PANTHER" id="PTHR10039">
    <property type="entry name" value="AMELOGENIN"/>
    <property type="match status" value="1"/>
</dbReference>
<dbReference type="InterPro" id="IPR002110">
    <property type="entry name" value="Ankyrin_rpt"/>
</dbReference>
<dbReference type="InterPro" id="IPR007751">
    <property type="entry name" value="DUF676_lipase-like"/>
</dbReference>
<dbReference type="Pfam" id="PF24883">
    <property type="entry name" value="NPHP3_N"/>
    <property type="match status" value="1"/>
</dbReference>
<feature type="repeat" description="ANK" evidence="3">
    <location>
        <begin position="889"/>
        <end position="921"/>
    </location>
</feature>
<keyword evidence="2" id="KW-0677">Repeat</keyword>